<organism evidence="11 12">
    <name type="scientific">Thermomonospora echinospora</name>
    <dbReference type="NCBI Taxonomy" id="1992"/>
    <lineage>
        <taxon>Bacteria</taxon>
        <taxon>Bacillati</taxon>
        <taxon>Actinomycetota</taxon>
        <taxon>Actinomycetes</taxon>
        <taxon>Streptosporangiales</taxon>
        <taxon>Thermomonosporaceae</taxon>
        <taxon>Thermomonospora</taxon>
    </lineage>
</organism>
<dbReference type="RefSeq" id="WP_103938716.1">
    <property type="nucleotide sequence ID" value="NZ_FNVO01000006.1"/>
</dbReference>
<evidence type="ECO:0000313" key="12">
    <source>
        <dbReference type="Proteomes" id="UP000236723"/>
    </source>
</evidence>
<dbReference type="InterPro" id="IPR005829">
    <property type="entry name" value="Sugar_transporter_CS"/>
</dbReference>
<dbReference type="PROSITE" id="PS50850">
    <property type="entry name" value="MFS"/>
    <property type="match status" value="1"/>
</dbReference>
<evidence type="ECO:0000256" key="7">
    <source>
        <dbReference type="ARBA" id="ARBA00023136"/>
    </source>
</evidence>
<feature type="transmembrane region" description="Helical" evidence="9">
    <location>
        <begin position="374"/>
        <end position="394"/>
    </location>
</feature>
<gene>
    <name evidence="11" type="ORF">SAMN04489712_106205</name>
</gene>
<keyword evidence="3" id="KW-0813">Transport</keyword>
<dbReference type="GO" id="GO:0042910">
    <property type="term" value="F:xenobiotic transmembrane transporter activity"/>
    <property type="evidence" value="ECO:0007669"/>
    <property type="project" value="InterPro"/>
</dbReference>
<dbReference type="SUPFAM" id="SSF103473">
    <property type="entry name" value="MFS general substrate transporter"/>
    <property type="match status" value="1"/>
</dbReference>
<feature type="transmembrane region" description="Helical" evidence="9">
    <location>
        <begin position="342"/>
        <end position="362"/>
    </location>
</feature>
<dbReference type="OrthoDB" id="9814303at2"/>
<feature type="transmembrane region" description="Helical" evidence="9">
    <location>
        <begin position="82"/>
        <end position="102"/>
    </location>
</feature>
<dbReference type="PANTHER" id="PTHR23502:SF132">
    <property type="entry name" value="POLYAMINE TRANSPORTER 2-RELATED"/>
    <property type="match status" value="1"/>
</dbReference>
<reference evidence="12" key="1">
    <citation type="submission" date="2016-10" db="EMBL/GenBank/DDBJ databases">
        <authorList>
            <person name="Varghese N."/>
            <person name="Submissions S."/>
        </authorList>
    </citation>
    <scope>NUCLEOTIDE SEQUENCE [LARGE SCALE GENOMIC DNA]</scope>
    <source>
        <strain evidence="12">DSM 43163</strain>
    </source>
</reference>
<dbReference type="GO" id="GO:0015385">
    <property type="term" value="F:sodium:proton antiporter activity"/>
    <property type="evidence" value="ECO:0007669"/>
    <property type="project" value="TreeGrafter"/>
</dbReference>
<dbReference type="InterPro" id="IPR011701">
    <property type="entry name" value="MFS"/>
</dbReference>
<dbReference type="NCBIfam" id="TIGR00710">
    <property type="entry name" value="efflux_Bcr_CflA"/>
    <property type="match status" value="1"/>
</dbReference>
<dbReference type="Pfam" id="PF07690">
    <property type="entry name" value="MFS_1"/>
    <property type="match status" value="1"/>
</dbReference>
<dbReference type="AlphaFoldDB" id="A0A1H6B2N7"/>
<name>A0A1H6B2N7_9ACTN</name>
<dbReference type="Gene3D" id="1.20.1720.10">
    <property type="entry name" value="Multidrug resistance protein D"/>
    <property type="match status" value="1"/>
</dbReference>
<evidence type="ECO:0000256" key="3">
    <source>
        <dbReference type="ARBA" id="ARBA00022448"/>
    </source>
</evidence>
<dbReference type="InterPro" id="IPR004812">
    <property type="entry name" value="Efflux_drug-R_Bcr/CmlA"/>
</dbReference>
<feature type="transmembrane region" description="Helical" evidence="9">
    <location>
        <begin position="108"/>
        <end position="129"/>
    </location>
</feature>
<feature type="transmembrane region" description="Helical" evidence="9">
    <location>
        <begin position="51"/>
        <end position="70"/>
    </location>
</feature>
<feature type="transmembrane region" description="Helical" evidence="9">
    <location>
        <begin position="219"/>
        <end position="240"/>
    </location>
</feature>
<dbReference type="PANTHER" id="PTHR23502">
    <property type="entry name" value="MAJOR FACILITATOR SUPERFAMILY"/>
    <property type="match status" value="1"/>
</dbReference>
<dbReference type="CDD" id="cd17320">
    <property type="entry name" value="MFS_MdfA_MDR_like"/>
    <property type="match status" value="1"/>
</dbReference>
<sequence length="423" mass="42452">MPQTPAAPSKPGVSGALLAVLALLSAVAPFATDMYLPAFTDMADDLDAGAAGVQLTLTAFLVGLATGQFISGPLSDRFGRRAPLLLATSVATLAAALCALAPNVGTLVAMRFVQGFTGAAGIVIARAVVADRTTGQAAAKVFSLLASIGGIAPVVAPLAGGALVPAGWRSVFWALTGISALMLLGALFVVPESLPRARRHSGGLAATGRAMRRLLTDRGYLGHILTFAFAFAGLMGYISASPFVVQNVLGLSTTAYTLDFAANALGMVVTGLVNARLIGRFTPQALLRFGQGAVLLGSAALAAMLAAGLPAAAVLPVLFLVVSSFGLVMGNSSALAMGRAPYALGTGAAMMGALQFSLGALVSPLVGLGGEETGIPMGITMLTAALLGVAAHLLSRHAPPLPPQTATPQTETTAPQTETTPQS</sequence>
<feature type="transmembrane region" description="Helical" evidence="9">
    <location>
        <begin position="285"/>
        <end position="305"/>
    </location>
</feature>
<keyword evidence="5 9" id="KW-0812">Transmembrane</keyword>
<proteinExistence type="inferred from homology"/>
<evidence type="ECO:0000256" key="4">
    <source>
        <dbReference type="ARBA" id="ARBA00022475"/>
    </source>
</evidence>
<evidence type="ECO:0000256" key="9">
    <source>
        <dbReference type="SAM" id="Phobius"/>
    </source>
</evidence>
<evidence type="ECO:0000313" key="11">
    <source>
        <dbReference type="EMBL" id="SEG55118.1"/>
    </source>
</evidence>
<protein>
    <submittedName>
        <fullName evidence="11">MFS transporter, DHA1 family, bicyclomycin/chloramphenicol resistance protein</fullName>
    </submittedName>
</protein>
<evidence type="ECO:0000256" key="8">
    <source>
        <dbReference type="SAM" id="MobiDB-lite"/>
    </source>
</evidence>
<feature type="transmembrane region" description="Helical" evidence="9">
    <location>
        <begin position="260"/>
        <end position="278"/>
    </location>
</feature>
<dbReference type="GO" id="GO:1990961">
    <property type="term" value="P:xenobiotic detoxification by transmembrane export across the plasma membrane"/>
    <property type="evidence" value="ECO:0007669"/>
    <property type="project" value="InterPro"/>
</dbReference>
<feature type="transmembrane region" description="Helical" evidence="9">
    <location>
        <begin position="141"/>
        <end position="164"/>
    </location>
</feature>
<keyword evidence="4" id="KW-1003">Cell membrane</keyword>
<dbReference type="InterPro" id="IPR036259">
    <property type="entry name" value="MFS_trans_sf"/>
</dbReference>
<evidence type="ECO:0000256" key="2">
    <source>
        <dbReference type="ARBA" id="ARBA00006236"/>
    </source>
</evidence>
<comment type="subcellular location">
    <subcellularLocation>
        <location evidence="1">Cell membrane</location>
        <topology evidence="1">Multi-pass membrane protein</topology>
    </subcellularLocation>
</comment>
<feature type="region of interest" description="Disordered" evidence="8">
    <location>
        <begin position="398"/>
        <end position="423"/>
    </location>
</feature>
<keyword evidence="6 9" id="KW-1133">Transmembrane helix</keyword>
<evidence type="ECO:0000256" key="1">
    <source>
        <dbReference type="ARBA" id="ARBA00004651"/>
    </source>
</evidence>
<dbReference type="InterPro" id="IPR020846">
    <property type="entry name" value="MFS_dom"/>
</dbReference>
<feature type="domain" description="Major facilitator superfamily (MFS) profile" evidence="10">
    <location>
        <begin position="17"/>
        <end position="402"/>
    </location>
</feature>
<comment type="similarity">
    <text evidence="2">Belongs to the major facilitator superfamily. Bcr/CmlA family.</text>
</comment>
<feature type="compositionally biased region" description="Low complexity" evidence="8">
    <location>
        <begin position="406"/>
        <end position="423"/>
    </location>
</feature>
<keyword evidence="12" id="KW-1185">Reference proteome</keyword>
<dbReference type="EMBL" id="FNVO01000006">
    <property type="protein sequence ID" value="SEG55118.1"/>
    <property type="molecule type" value="Genomic_DNA"/>
</dbReference>
<feature type="transmembrane region" description="Helical" evidence="9">
    <location>
        <begin position="12"/>
        <end position="31"/>
    </location>
</feature>
<evidence type="ECO:0000256" key="5">
    <source>
        <dbReference type="ARBA" id="ARBA00022692"/>
    </source>
</evidence>
<dbReference type="Proteomes" id="UP000236723">
    <property type="component" value="Unassembled WGS sequence"/>
</dbReference>
<evidence type="ECO:0000259" key="10">
    <source>
        <dbReference type="PROSITE" id="PS50850"/>
    </source>
</evidence>
<keyword evidence="7 9" id="KW-0472">Membrane</keyword>
<accession>A0A1H6B2N7</accession>
<evidence type="ECO:0000256" key="6">
    <source>
        <dbReference type="ARBA" id="ARBA00022989"/>
    </source>
</evidence>
<feature type="transmembrane region" description="Helical" evidence="9">
    <location>
        <begin position="170"/>
        <end position="190"/>
    </location>
</feature>
<dbReference type="GO" id="GO:0005886">
    <property type="term" value="C:plasma membrane"/>
    <property type="evidence" value="ECO:0007669"/>
    <property type="project" value="UniProtKB-SubCell"/>
</dbReference>
<dbReference type="PROSITE" id="PS00216">
    <property type="entry name" value="SUGAR_TRANSPORT_1"/>
    <property type="match status" value="1"/>
</dbReference>
<feature type="transmembrane region" description="Helical" evidence="9">
    <location>
        <begin position="311"/>
        <end position="330"/>
    </location>
</feature>